<dbReference type="CDD" id="cd07185">
    <property type="entry name" value="OmpA_C-like"/>
    <property type="match status" value="1"/>
</dbReference>
<protein>
    <submittedName>
        <fullName evidence="7">OmpA family protein</fullName>
    </submittedName>
</protein>
<dbReference type="InterPro" id="IPR036737">
    <property type="entry name" value="OmpA-like_sf"/>
</dbReference>
<keyword evidence="3" id="KW-0998">Cell outer membrane</keyword>
<dbReference type="EMBL" id="RXOL01000012">
    <property type="protein sequence ID" value="RVQ64752.1"/>
    <property type="molecule type" value="Genomic_DNA"/>
</dbReference>
<accession>A0A437GU40</accession>
<evidence type="ECO:0000256" key="2">
    <source>
        <dbReference type="ARBA" id="ARBA00023136"/>
    </source>
</evidence>
<dbReference type="Gene3D" id="3.30.1330.60">
    <property type="entry name" value="OmpA-like domain"/>
    <property type="match status" value="1"/>
</dbReference>
<feature type="signal peptide" evidence="5">
    <location>
        <begin position="1"/>
        <end position="28"/>
    </location>
</feature>
<feature type="chain" id="PRO_5019151892" evidence="5">
    <location>
        <begin position="29"/>
        <end position="236"/>
    </location>
</feature>
<keyword evidence="5" id="KW-0732">Signal</keyword>
<dbReference type="SUPFAM" id="SSF103088">
    <property type="entry name" value="OmpA-like"/>
    <property type="match status" value="1"/>
</dbReference>
<dbReference type="PANTHER" id="PTHR30329">
    <property type="entry name" value="STATOR ELEMENT OF FLAGELLAR MOTOR COMPLEX"/>
    <property type="match status" value="1"/>
</dbReference>
<sequence length="236" mass="25252">MKSWPKHSWYVLASVSAAAFVISAPASAQSGSDLMSLDDGSLKSELEMRYDASLAATLDPAVVNAIDTRYMWASEAKVQCAIAIGFMKNDLRDEDSIRKCDAAYLRWMAPPAPLAPPPPPPPPAACNTGNFIVFFDWDSAEITPEAASTLDGAIAGLADCSRISVQLGGYTDTSGSDGYNMGLAERRNAAVRSYLTARGLNDTIISSAAFGESKLRVPTADGVRELQNRRVELNVQ</sequence>
<evidence type="ECO:0000313" key="7">
    <source>
        <dbReference type="EMBL" id="RVQ64752.1"/>
    </source>
</evidence>
<evidence type="ECO:0000256" key="5">
    <source>
        <dbReference type="SAM" id="SignalP"/>
    </source>
</evidence>
<proteinExistence type="predicted"/>
<dbReference type="AlphaFoldDB" id="A0A437GU40"/>
<dbReference type="PROSITE" id="PS51123">
    <property type="entry name" value="OMPA_2"/>
    <property type="match status" value="1"/>
</dbReference>
<dbReference type="InterPro" id="IPR006665">
    <property type="entry name" value="OmpA-like"/>
</dbReference>
<organism evidence="7 8">
    <name type="scientific">Croceicoccus ponticola</name>
    <dbReference type="NCBI Taxonomy" id="2217664"/>
    <lineage>
        <taxon>Bacteria</taxon>
        <taxon>Pseudomonadati</taxon>
        <taxon>Pseudomonadota</taxon>
        <taxon>Alphaproteobacteria</taxon>
        <taxon>Sphingomonadales</taxon>
        <taxon>Erythrobacteraceae</taxon>
        <taxon>Croceicoccus</taxon>
    </lineage>
</organism>
<comment type="caution">
    <text evidence="7">The sequence shown here is derived from an EMBL/GenBank/DDBJ whole genome shotgun (WGS) entry which is preliminary data.</text>
</comment>
<evidence type="ECO:0000259" key="6">
    <source>
        <dbReference type="PROSITE" id="PS51123"/>
    </source>
</evidence>
<dbReference type="Proteomes" id="UP000283003">
    <property type="component" value="Unassembled WGS sequence"/>
</dbReference>
<evidence type="ECO:0000256" key="3">
    <source>
        <dbReference type="ARBA" id="ARBA00023237"/>
    </source>
</evidence>
<feature type="domain" description="OmpA-like" evidence="6">
    <location>
        <begin position="122"/>
        <end position="236"/>
    </location>
</feature>
<dbReference type="OrthoDB" id="9810367at2"/>
<evidence type="ECO:0000256" key="1">
    <source>
        <dbReference type="ARBA" id="ARBA00004442"/>
    </source>
</evidence>
<reference evidence="7 8" key="1">
    <citation type="submission" date="2018-12" db="EMBL/GenBank/DDBJ databases">
        <title>Croceicoccus ponticola sp. nov., a lipolytic bacterium isolated from seawater.</title>
        <authorList>
            <person name="Yoon J.-H."/>
        </authorList>
    </citation>
    <scope>NUCLEOTIDE SEQUENCE [LARGE SCALE GENOMIC DNA]</scope>
    <source>
        <strain evidence="7 8">GM-16</strain>
    </source>
</reference>
<dbReference type="Pfam" id="PF00691">
    <property type="entry name" value="OmpA"/>
    <property type="match status" value="1"/>
</dbReference>
<dbReference type="GO" id="GO:0009279">
    <property type="term" value="C:cell outer membrane"/>
    <property type="evidence" value="ECO:0007669"/>
    <property type="project" value="UniProtKB-SubCell"/>
</dbReference>
<evidence type="ECO:0000256" key="4">
    <source>
        <dbReference type="PROSITE-ProRule" id="PRU00473"/>
    </source>
</evidence>
<dbReference type="RefSeq" id="WP_127613759.1">
    <property type="nucleotide sequence ID" value="NZ_RXOL01000012.1"/>
</dbReference>
<dbReference type="PANTHER" id="PTHR30329:SF21">
    <property type="entry name" value="LIPOPROTEIN YIAD-RELATED"/>
    <property type="match status" value="1"/>
</dbReference>
<dbReference type="InterPro" id="IPR050330">
    <property type="entry name" value="Bact_OuterMem_StrucFunc"/>
</dbReference>
<dbReference type="PRINTS" id="PR01021">
    <property type="entry name" value="OMPADOMAIN"/>
</dbReference>
<keyword evidence="8" id="KW-1185">Reference proteome</keyword>
<name>A0A437GU40_9SPHN</name>
<gene>
    <name evidence="7" type="ORF">EKN06_15220</name>
</gene>
<evidence type="ECO:0000313" key="8">
    <source>
        <dbReference type="Proteomes" id="UP000283003"/>
    </source>
</evidence>
<dbReference type="InterPro" id="IPR006664">
    <property type="entry name" value="OMP_bac"/>
</dbReference>
<comment type="subcellular location">
    <subcellularLocation>
        <location evidence="1">Cell outer membrane</location>
    </subcellularLocation>
</comment>
<keyword evidence="2 4" id="KW-0472">Membrane</keyword>